<feature type="region of interest" description="Disordered" evidence="1">
    <location>
        <begin position="23"/>
        <end position="50"/>
    </location>
</feature>
<proteinExistence type="predicted"/>
<dbReference type="Proteomes" id="UP000011529">
    <property type="component" value="Unassembled WGS sequence"/>
</dbReference>
<organism evidence="3 4">
    <name type="scientific">Rhodopirellula europaea 6C</name>
    <dbReference type="NCBI Taxonomy" id="1263867"/>
    <lineage>
        <taxon>Bacteria</taxon>
        <taxon>Pseudomonadati</taxon>
        <taxon>Planctomycetota</taxon>
        <taxon>Planctomycetia</taxon>
        <taxon>Pirellulales</taxon>
        <taxon>Pirellulaceae</taxon>
        <taxon>Rhodopirellula</taxon>
    </lineage>
</organism>
<dbReference type="PATRIC" id="fig|1263867.3.peg.4922"/>
<dbReference type="EMBL" id="ANMO01000211">
    <property type="protein sequence ID" value="EMB14782.1"/>
    <property type="molecule type" value="Genomic_DNA"/>
</dbReference>
<name>M2APW7_9BACT</name>
<reference evidence="3" key="2">
    <citation type="journal article" date="2013" name="Mar. Genomics">
        <title>Expression of sulfatases in Rhodopirellula baltica and the diversity of sulfatases in the genus Rhodopirellula.</title>
        <authorList>
            <person name="Wegner C.E."/>
            <person name="Richter-Heitmann T."/>
            <person name="Klindworth A."/>
            <person name="Klockow C."/>
            <person name="Richter M."/>
            <person name="Achstetter T."/>
            <person name="Glockner F.O."/>
            <person name="Harder J."/>
        </authorList>
    </citation>
    <scope>NUCLEOTIDE SEQUENCE [LARGE SCALE GENOMIC DNA]</scope>
    <source>
        <strain evidence="3">6C</strain>
    </source>
</reference>
<accession>M2APW7</accession>
<sequence length="208" mass="23914">MMHPSTYCLVLWTAMTATTMAQAPDSLDNPFRPVAADDTVSESKPDVVDEESPEQRMLALVHTEALPRFDRAEIFTLSMPDPFADDAMKRESGKDAFPVRPYGKNATVLKHKTLTGPSCDDLRKLWQELTFDRDGGAFCHRPVYGLRFYRGESLLFETTVCWECQNFYVPKFDRQKRTFSHRWHGFVNDVQAKALLTRLRSELPHPQL</sequence>
<keyword evidence="2" id="KW-0732">Signal</keyword>
<evidence type="ECO:0000256" key="2">
    <source>
        <dbReference type="SAM" id="SignalP"/>
    </source>
</evidence>
<comment type="caution">
    <text evidence="3">The sequence shown here is derived from an EMBL/GenBank/DDBJ whole genome shotgun (WGS) entry which is preliminary data.</text>
</comment>
<feature type="chain" id="PRO_5004020131" evidence="2">
    <location>
        <begin position="24"/>
        <end position="208"/>
    </location>
</feature>
<feature type="signal peptide" evidence="2">
    <location>
        <begin position="1"/>
        <end position="23"/>
    </location>
</feature>
<dbReference type="AlphaFoldDB" id="M2APW7"/>
<reference evidence="3" key="1">
    <citation type="submission" date="2012-11" db="EMBL/GenBank/DDBJ databases">
        <title>Permanent draft genomes of Rhodopirellula europaea strain SH398 and 6C.</title>
        <authorList>
            <person name="Richter M."/>
            <person name="Richter-Heitmann T."/>
            <person name="Frank C."/>
            <person name="Harder J."/>
            <person name="Glockner F.O."/>
        </authorList>
    </citation>
    <scope>NUCLEOTIDE SEQUENCE</scope>
    <source>
        <strain evidence="3">6C</strain>
    </source>
</reference>
<evidence type="ECO:0000256" key="1">
    <source>
        <dbReference type="SAM" id="MobiDB-lite"/>
    </source>
</evidence>
<evidence type="ECO:0000313" key="4">
    <source>
        <dbReference type="Proteomes" id="UP000011529"/>
    </source>
</evidence>
<protein>
    <submittedName>
        <fullName evidence="3">Signal peptide protein</fullName>
    </submittedName>
</protein>
<evidence type="ECO:0000313" key="3">
    <source>
        <dbReference type="EMBL" id="EMB14782.1"/>
    </source>
</evidence>
<keyword evidence="4" id="KW-1185">Reference proteome</keyword>
<gene>
    <name evidence="3" type="ORF">RE6C_04589</name>
</gene>